<protein>
    <submittedName>
        <fullName evidence="1">Uncharacterized protein</fullName>
    </submittedName>
</protein>
<evidence type="ECO:0000313" key="2">
    <source>
        <dbReference type="Proteomes" id="UP000828390"/>
    </source>
</evidence>
<gene>
    <name evidence="1" type="ORF">DPMN_120457</name>
</gene>
<proteinExistence type="predicted"/>
<name>A0A9D4GRL2_DREPO</name>
<dbReference type="EMBL" id="JAIWYP010000005">
    <property type="protein sequence ID" value="KAH3818732.1"/>
    <property type="molecule type" value="Genomic_DNA"/>
</dbReference>
<reference evidence="1" key="2">
    <citation type="submission" date="2020-11" db="EMBL/GenBank/DDBJ databases">
        <authorList>
            <person name="McCartney M.A."/>
            <person name="Auch B."/>
            <person name="Kono T."/>
            <person name="Mallez S."/>
            <person name="Becker A."/>
            <person name="Gohl D.M."/>
            <person name="Silverstein K.A.T."/>
            <person name="Koren S."/>
            <person name="Bechman K.B."/>
            <person name="Herman A."/>
            <person name="Abrahante J.E."/>
            <person name="Garbe J."/>
        </authorList>
    </citation>
    <scope>NUCLEOTIDE SEQUENCE</scope>
    <source>
        <strain evidence="1">Duluth1</strain>
        <tissue evidence="1">Whole animal</tissue>
    </source>
</reference>
<dbReference type="Proteomes" id="UP000828390">
    <property type="component" value="Unassembled WGS sequence"/>
</dbReference>
<dbReference type="AlphaFoldDB" id="A0A9D4GRL2"/>
<evidence type="ECO:0000313" key="1">
    <source>
        <dbReference type="EMBL" id="KAH3818732.1"/>
    </source>
</evidence>
<accession>A0A9D4GRL2</accession>
<reference evidence="1" key="1">
    <citation type="journal article" date="2019" name="bioRxiv">
        <title>The Genome of the Zebra Mussel, Dreissena polymorpha: A Resource for Invasive Species Research.</title>
        <authorList>
            <person name="McCartney M.A."/>
            <person name="Auch B."/>
            <person name="Kono T."/>
            <person name="Mallez S."/>
            <person name="Zhang Y."/>
            <person name="Obille A."/>
            <person name="Becker A."/>
            <person name="Abrahante J.E."/>
            <person name="Garbe J."/>
            <person name="Badalamenti J.P."/>
            <person name="Herman A."/>
            <person name="Mangelson H."/>
            <person name="Liachko I."/>
            <person name="Sullivan S."/>
            <person name="Sone E.D."/>
            <person name="Koren S."/>
            <person name="Silverstein K.A.T."/>
            <person name="Beckman K.B."/>
            <person name="Gohl D.M."/>
        </authorList>
    </citation>
    <scope>NUCLEOTIDE SEQUENCE</scope>
    <source>
        <strain evidence="1">Duluth1</strain>
        <tissue evidence="1">Whole animal</tissue>
    </source>
</reference>
<keyword evidence="2" id="KW-1185">Reference proteome</keyword>
<sequence length="62" mass="6933">MLQIDSEGRRKMATLVQTRDGVAYPMSVCYSSTTSSIIVGELMNNNILVFRVESCEHLYNGC</sequence>
<comment type="caution">
    <text evidence="1">The sequence shown here is derived from an EMBL/GenBank/DDBJ whole genome shotgun (WGS) entry which is preliminary data.</text>
</comment>
<organism evidence="1 2">
    <name type="scientific">Dreissena polymorpha</name>
    <name type="common">Zebra mussel</name>
    <name type="synonym">Mytilus polymorpha</name>
    <dbReference type="NCBI Taxonomy" id="45954"/>
    <lineage>
        <taxon>Eukaryota</taxon>
        <taxon>Metazoa</taxon>
        <taxon>Spiralia</taxon>
        <taxon>Lophotrochozoa</taxon>
        <taxon>Mollusca</taxon>
        <taxon>Bivalvia</taxon>
        <taxon>Autobranchia</taxon>
        <taxon>Heteroconchia</taxon>
        <taxon>Euheterodonta</taxon>
        <taxon>Imparidentia</taxon>
        <taxon>Neoheterodontei</taxon>
        <taxon>Myida</taxon>
        <taxon>Dreissenoidea</taxon>
        <taxon>Dreissenidae</taxon>
        <taxon>Dreissena</taxon>
    </lineage>
</organism>